<evidence type="ECO:0000256" key="1">
    <source>
        <dbReference type="SAM" id="Coils"/>
    </source>
</evidence>
<evidence type="ECO:0000313" key="3">
    <source>
        <dbReference type="EMBL" id="PFX14658.1"/>
    </source>
</evidence>
<evidence type="ECO:0008006" key="5">
    <source>
        <dbReference type="Google" id="ProtNLM"/>
    </source>
</evidence>
<gene>
    <name evidence="3" type="ORF">AWC38_SpisGene21172</name>
</gene>
<name>A0A2B4RE48_STYPI</name>
<feature type="coiled-coil region" evidence="1">
    <location>
        <begin position="157"/>
        <end position="184"/>
    </location>
</feature>
<dbReference type="OrthoDB" id="5981815at2759"/>
<evidence type="ECO:0000256" key="2">
    <source>
        <dbReference type="SAM" id="MobiDB-lite"/>
    </source>
</evidence>
<dbReference type="EMBL" id="LSMT01000749">
    <property type="protein sequence ID" value="PFX14658.1"/>
    <property type="molecule type" value="Genomic_DNA"/>
</dbReference>
<dbReference type="InterPro" id="IPR038765">
    <property type="entry name" value="Papain-like_cys_pep_sf"/>
</dbReference>
<evidence type="ECO:0000313" key="4">
    <source>
        <dbReference type="Proteomes" id="UP000225706"/>
    </source>
</evidence>
<comment type="caution">
    <text evidence="3">The sequence shown here is derived from an EMBL/GenBank/DDBJ whole genome shotgun (WGS) entry which is preliminary data.</text>
</comment>
<dbReference type="Proteomes" id="UP000225706">
    <property type="component" value="Unassembled WGS sequence"/>
</dbReference>
<organism evidence="3 4">
    <name type="scientific">Stylophora pistillata</name>
    <name type="common">Smooth cauliflower coral</name>
    <dbReference type="NCBI Taxonomy" id="50429"/>
    <lineage>
        <taxon>Eukaryota</taxon>
        <taxon>Metazoa</taxon>
        <taxon>Cnidaria</taxon>
        <taxon>Anthozoa</taxon>
        <taxon>Hexacorallia</taxon>
        <taxon>Scleractinia</taxon>
        <taxon>Astrocoeniina</taxon>
        <taxon>Pocilloporidae</taxon>
        <taxon>Stylophora</taxon>
    </lineage>
</organism>
<reference evidence="4" key="1">
    <citation type="journal article" date="2017" name="bioRxiv">
        <title>Comparative analysis of the genomes of Stylophora pistillata and Acropora digitifera provides evidence for extensive differences between species of corals.</title>
        <authorList>
            <person name="Voolstra C.R."/>
            <person name="Li Y."/>
            <person name="Liew Y.J."/>
            <person name="Baumgarten S."/>
            <person name="Zoccola D."/>
            <person name="Flot J.-F."/>
            <person name="Tambutte S."/>
            <person name="Allemand D."/>
            <person name="Aranda M."/>
        </authorList>
    </citation>
    <scope>NUCLEOTIDE SEQUENCE [LARGE SCALE GENOMIC DNA]</scope>
</reference>
<dbReference type="AlphaFoldDB" id="A0A2B4RE48"/>
<accession>A0A2B4RE48</accession>
<dbReference type="SUPFAM" id="SSF54001">
    <property type="entry name" value="Cysteine proteinases"/>
    <property type="match status" value="1"/>
</dbReference>
<feature type="region of interest" description="Disordered" evidence="2">
    <location>
        <begin position="199"/>
        <end position="221"/>
    </location>
</feature>
<dbReference type="Gene3D" id="3.40.395.10">
    <property type="entry name" value="Adenoviral Proteinase, Chain A"/>
    <property type="match status" value="1"/>
</dbReference>
<keyword evidence="4" id="KW-1185">Reference proteome</keyword>
<feature type="compositionally biased region" description="Low complexity" evidence="2">
    <location>
        <begin position="199"/>
        <end position="211"/>
    </location>
</feature>
<protein>
    <recommendedName>
        <fullName evidence="5">Ubiquitin-like protease family profile domain-containing protein</fullName>
    </recommendedName>
</protein>
<proteinExistence type="predicted"/>
<sequence>MEAVGLSTCALPPADIITQILCRVTSTTLDPCKHWYLLSKEVCGVPARKFFKRDVFKIFPDEIHSVAARELQPAKSSNGVVELDRIPEFVSVVSTFGLVAGLLRNRTIPDELINCAGFMAIINLVNSATLDFELECAKNSSFGAKLSQDSEEFASLLVDRSARVNSLEEELKKLQTRISDLESSMESDNFSFNSPCCSSTPLSSSSSSCSSIEDTKNRSDLGTTNKKRQILKRCREIRAVLDDVSERYNESIAAVLGNSFLYGTDGERERVQGIISEVVDLVTKSKGSKNVLTELLLPETLENVFQSIRVPDWVLLFFKLLTRLPDSAWQTLLNLTRLGKSGFVSDLFDRGTYIRDYGSTEETVNLDDTKELKAFLLKLEKYWKKKQNEVETAFLKLEEMSNGEEPGKKKRKRGRKIQPEVQMSSSSFAKYAAELQIEMFSKVCCDWREIALTMRERVFEDHEEQQIDIHDVKCKEWGFLLKKLFGSHLGTGDYGHLVVDHSAMLLRQFRSFYKYSGQGFESSTSYIASCILRQQLNHDASGPGHSLNQILTHWYATMLLSLRYSFYEARNCINVGKKTFSYRGCGWKSVSHDLKSWTEEKKSWVFVLSDLFEQMFGTDYLTYCFDKDHGTKVDDSKTCEIFEYCHESWEKHFSIEIPEPQDDLKHLCHPRIHVSSHANIHPLQPAPKRIKFDICDSTLSNIYPSSTSVLNFADSTHSKSYEHPDSASIISQTSPKLVGDTSIFIEDDDNDLTIPQQCALQAAMAKATTRAEVAALYSLIPPLTSRSPSALNPFYEKLRFSDPFCLAERPCEVDIQRAHTILNNERKAGKNPSGIEIEGIGQFSENALSVLRRFCVIVYTHHKVSAEAIWLLQMKCSPEELVQMQNALWNVSATQPILEHSSKNLDSTSFLDLVEERYIDSFVIDICICKFLDMAREIGKGFTVFFPSEFYDWMRSNDKEFQRQKLRETVELLKQANDLQQILVPVYLPNHWGLIFVDLVSREMYFDDGMKSTAPPIALSSVKRSLELLLEIYPCHAALQTKFWHNCHRFKRFSMPCQTAVDSRMIGVGSCGIGVIMAAKDILFDGALSINNFQWQYCNMDVHRKDLMLQILKWRDQAGSPGHKRLSAQPILP</sequence>
<keyword evidence="1" id="KW-0175">Coiled coil</keyword>